<dbReference type="GO" id="GO:0046872">
    <property type="term" value="F:metal ion binding"/>
    <property type="evidence" value="ECO:0007669"/>
    <property type="project" value="InterPro"/>
</dbReference>
<evidence type="ECO:0000259" key="4">
    <source>
        <dbReference type="PROSITE" id="PS50975"/>
    </source>
</evidence>
<dbReference type="InterPro" id="IPR011761">
    <property type="entry name" value="ATP-grasp"/>
</dbReference>
<evidence type="ECO:0000256" key="2">
    <source>
        <dbReference type="ARBA" id="ARBA00022598"/>
    </source>
</evidence>
<feature type="domain" description="ATP-grasp" evidence="4">
    <location>
        <begin position="128"/>
        <end position="336"/>
    </location>
</feature>
<dbReference type="PANTHER" id="PTHR23132">
    <property type="entry name" value="D-ALANINE--D-ALANINE LIGASE"/>
    <property type="match status" value="1"/>
</dbReference>
<accession>A0AA43KCD2</accession>
<dbReference type="InterPro" id="IPR013815">
    <property type="entry name" value="ATP_grasp_subdomain_1"/>
</dbReference>
<dbReference type="Pfam" id="PF07478">
    <property type="entry name" value="Dala_Dala_lig_C"/>
    <property type="match status" value="1"/>
</dbReference>
<dbReference type="GO" id="GO:0008716">
    <property type="term" value="F:D-alanine-D-alanine ligase activity"/>
    <property type="evidence" value="ECO:0007669"/>
    <property type="project" value="InterPro"/>
</dbReference>
<evidence type="ECO:0000313" key="6">
    <source>
        <dbReference type="Proteomes" id="UP001159387"/>
    </source>
</evidence>
<evidence type="ECO:0000313" key="5">
    <source>
        <dbReference type="EMBL" id="MDH6061436.1"/>
    </source>
</evidence>
<keyword evidence="3" id="KW-0067">ATP-binding</keyword>
<dbReference type="RefSeq" id="WP_280655403.1">
    <property type="nucleotide sequence ID" value="NZ_JANQDH010000090.1"/>
</dbReference>
<protein>
    <submittedName>
        <fullName evidence="5">D-alanine--D-alanine ligase</fullName>
    </submittedName>
</protein>
<dbReference type="SUPFAM" id="SSF56059">
    <property type="entry name" value="Glutathione synthetase ATP-binding domain-like"/>
    <property type="match status" value="1"/>
</dbReference>
<dbReference type="Gene3D" id="3.30.1490.20">
    <property type="entry name" value="ATP-grasp fold, A domain"/>
    <property type="match status" value="1"/>
</dbReference>
<sequence>MPILRILHLVGSAHNDFYCNLSRLYAQDCLEATAERSRYDFYIAYITPDGLWRFPPSVSREDIAATKPMSVVDAIKFISEQNIDLVLPQMFCIPGMTHYRALFDLLNIPYIGNTADVMAIASHKATTKAIVAGAGVKVPQGELLRPGDVPTITPPVIIKPSKSDNSLGVTLVKQASDYQPALQTAFKYADEVIVEKFIQLGREVRCGVLVQDGELVGLPLEEYKLDPHHKPIRSYADKLKETDDGNLTFSAKDHQKSWIVDITDPITAKVQEVAKNCHQALGCRHYSLFDFRIDPEGQPWFLEAGLYCSFAPKSVISTMAKAKGIPLDELFYTVVKQTLANHHSINFRC</sequence>
<evidence type="ECO:0000256" key="1">
    <source>
        <dbReference type="ARBA" id="ARBA00010871"/>
    </source>
</evidence>
<dbReference type="GO" id="GO:0005524">
    <property type="term" value="F:ATP binding"/>
    <property type="evidence" value="ECO:0007669"/>
    <property type="project" value="UniProtKB-UniRule"/>
</dbReference>
<dbReference type="PROSITE" id="PS50975">
    <property type="entry name" value="ATP_GRASP"/>
    <property type="match status" value="1"/>
</dbReference>
<dbReference type="EMBL" id="JANQDH010000090">
    <property type="protein sequence ID" value="MDH6061436.1"/>
    <property type="molecule type" value="Genomic_DNA"/>
</dbReference>
<organism evidence="5 6">
    <name type="scientific">Chrysosporum bergii ANA360D</name>
    <dbReference type="NCBI Taxonomy" id="617107"/>
    <lineage>
        <taxon>Bacteria</taxon>
        <taxon>Bacillati</taxon>
        <taxon>Cyanobacteriota</taxon>
        <taxon>Cyanophyceae</taxon>
        <taxon>Nostocales</taxon>
        <taxon>Nodulariaceae</taxon>
        <taxon>Chrysosporum</taxon>
    </lineage>
</organism>
<comment type="similarity">
    <text evidence="1">Belongs to the D-alanine--D-alanine ligase family.</text>
</comment>
<dbReference type="InterPro" id="IPR011095">
    <property type="entry name" value="Dala_Dala_lig_C"/>
</dbReference>
<gene>
    <name evidence="5" type="ORF">NWP17_13485</name>
</gene>
<dbReference type="PANTHER" id="PTHR23132:SF23">
    <property type="entry name" value="D-ALANINE--D-ALANINE LIGASE B"/>
    <property type="match status" value="1"/>
</dbReference>
<reference evidence="5 6" key="1">
    <citation type="journal article" date="2023" name="J. Phycol.">
        <title>Chrysosporum ovalisporum is synonymous with the true-branching cyanobacterium Umezakia natans (Nostocales/Aphanizomenonaceae).</title>
        <authorList>
            <person name="McGregor G.B."/>
            <person name="Sendall B.C."/>
            <person name="Niiyama Y."/>
            <person name="Tuji A."/>
            <person name="Willis A."/>
        </authorList>
    </citation>
    <scope>NUCLEOTIDE SEQUENCE [LARGE SCALE GENOMIC DNA]</scope>
    <source>
        <strain evidence="5 6">ANA360D</strain>
    </source>
</reference>
<name>A0AA43KCD2_9CYAN</name>
<keyword evidence="2 5" id="KW-0436">Ligase</keyword>
<dbReference type="AlphaFoldDB" id="A0AA43KCD2"/>
<proteinExistence type="inferred from homology"/>
<dbReference type="Gene3D" id="3.40.50.20">
    <property type="match status" value="1"/>
</dbReference>
<keyword evidence="3" id="KW-0547">Nucleotide-binding</keyword>
<dbReference type="Gene3D" id="3.30.470.20">
    <property type="entry name" value="ATP-grasp fold, B domain"/>
    <property type="match status" value="1"/>
</dbReference>
<comment type="caution">
    <text evidence="5">The sequence shown here is derived from an EMBL/GenBank/DDBJ whole genome shotgun (WGS) entry which is preliminary data.</text>
</comment>
<dbReference type="Proteomes" id="UP001159387">
    <property type="component" value="Unassembled WGS sequence"/>
</dbReference>
<keyword evidence="6" id="KW-1185">Reference proteome</keyword>
<evidence type="ECO:0000256" key="3">
    <source>
        <dbReference type="PROSITE-ProRule" id="PRU00409"/>
    </source>
</evidence>